<reference evidence="4 8" key="6">
    <citation type="submission" date="2023-02" db="EMBL/GenBank/DDBJ databases">
        <title>Comparative genomics and fermentation flavor characterization of five lactic acid bacteria reveal flavor biosynthesis metabolic pathways in fermented muskmelon puree.</title>
        <authorList>
            <person name="Yuan L."/>
            <person name="Li M."/>
            <person name="Xu X."/>
            <person name="Lao F."/>
            <person name="Wu J."/>
        </authorList>
    </citation>
    <scope>NUCLEOTIDE SEQUENCE [LARGE SCALE GENOMIC DNA]</scope>
    <source>
        <strain evidence="4 8">Ca-4</strain>
    </source>
</reference>
<protein>
    <submittedName>
        <fullName evidence="3">Cof-type HAD-IIB family hydrolase</fullName>
    </submittedName>
    <submittedName>
        <fullName evidence="1">Putative phosphatase YcsE</fullName>
    </submittedName>
</protein>
<reference evidence="1 5" key="1">
    <citation type="submission" date="2017-05" db="EMBL/GenBank/DDBJ databases">
        <title>Genome sequence of Pediococcus pentosaceus strain SRCM100892.</title>
        <authorList>
            <person name="Cho S.H."/>
        </authorList>
    </citation>
    <scope>NUCLEOTIDE SEQUENCE [LARGE SCALE GENOMIC DNA]</scope>
    <source>
        <strain evidence="1 5">SRCM100892</strain>
    </source>
</reference>
<evidence type="ECO:0000313" key="5">
    <source>
        <dbReference type="Proteomes" id="UP000196118"/>
    </source>
</evidence>
<dbReference type="InterPro" id="IPR000150">
    <property type="entry name" value="Cof"/>
</dbReference>
<proteinExistence type="predicted"/>
<evidence type="ECO:0000313" key="3">
    <source>
        <dbReference type="EMBL" id="MBF7127338.1"/>
    </source>
</evidence>
<evidence type="ECO:0000313" key="4">
    <source>
        <dbReference type="EMBL" id="WEA57683.1"/>
    </source>
</evidence>
<dbReference type="PANTHER" id="PTHR10000">
    <property type="entry name" value="PHOSPHOSERINE PHOSPHATASE"/>
    <property type="match status" value="1"/>
</dbReference>
<dbReference type="EMBL" id="CP118739">
    <property type="protein sequence ID" value="WEA57683.1"/>
    <property type="molecule type" value="Genomic_DNA"/>
</dbReference>
<dbReference type="GO" id="GO:0005829">
    <property type="term" value="C:cytosol"/>
    <property type="evidence" value="ECO:0007669"/>
    <property type="project" value="TreeGrafter"/>
</dbReference>
<dbReference type="EMBL" id="JADOFV010000003">
    <property type="protein sequence ID" value="MBF7127338.1"/>
    <property type="molecule type" value="Genomic_DNA"/>
</dbReference>
<dbReference type="PANTHER" id="PTHR10000:SF55">
    <property type="entry name" value="5-AMINO-6-(5-PHOSPHO-D-RIBITYLAMINO)URACIL PHOSPHATASE YCSE"/>
    <property type="match status" value="1"/>
</dbReference>
<evidence type="ECO:0000313" key="6">
    <source>
        <dbReference type="Proteomes" id="UP000472573"/>
    </source>
</evidence>
<dbReference type="PROSITE" id="PS01228">
    <property type="entry name" value="COF_1"/>
    <property type="match status" value="1"/>
</dbReference>
<dbReference type="EMBL" id="WENB01000003">
    <property type="protein sequence ID" value="KAF0413570.1"/>
    <property type="molecule type" value="Genomic_DNA"/>
</dbReference>
<evidence type="ECO:0000313" key="1">
    <source>
        <dbReference type="EMBL" id="ARW20235.1"/>
    </source>
</evidence>
<name>A0A0R2H7C1_PEDPE</name>
<dbReference type="RefSeq" id="WP_002834057.1">
    <property type="nucleotide sequence ID" value="NZ_BJZY01000004.1"/>
</dbReference>
<dbReference type="SFLD" id="SFLDS00003">
    <property type="entry name" value="Haloacid_Dehalogenase"/>
    <property type="match status" value="1"/>
</dbReference>
<dbReference type="SFLD" id="SFLDG01140">
    <property type="entry name" value="C2.B:_Phosphomannomutase_and_P"/>
    <property type="match status" value="1"/>
</dbReference>
<accession>A0A8G1E5L9</accession>
<dbReference type="Gene3D" id="3.30.1240.10">
    <property type="match status" value="1"/>
</dbReference>
<dbReference type="AlphaFoldDB" id="A0A0R2H7C1"/>
<dbReference type="SFLD" id="SFLDG01144">
    <property type="entry name" value="C2.B.4:_PGP_Like"/>
    <property type="match status" value="1"/>
</dbReference>
<gene>
    <name evidence="2" type="ORF">GBO79_06335</name>
    <name evidence="3" type="ORF">ITQ97_05905</name>
    <name evidence="4" type="ORF">PWB86_02140</name>
    <name evidence="1" type="ORF">S100892_01691</name>
</gene>
<dbReference type="Proteomes" id="UP000196118">
    <property type="component" value="Chromosome"/>
</dbReference>
<dbReference type="Gene3D" id="3.40.50.1000">
    <property type="entry name" value="HAD superfamily/HAD-like"/>
    <property type="match status" value="1"/>
</dbReference>
<dbReference type="EMBL" id="CP021474">
    <property type="protein sequence ID" value="ARW20235.1"/>
    <property type="molecule type" value="Genomic_DNA"/>
</dbReference>
<keyword evidence="6" id="KW-1185">Reference proteome</keyword>
<dbReference type="InterPro" id="IPR006379">
    <property type="entry name" value="HAD-SF_hydro_IIB"/>
</dbReference>
<dbReference type="PROSITE" id="PS01229">
    <property type="entry name" value="COF_2"/>
    <property type="match status" value="1"/>
</dbReference>
<dbReference type="GeneID" id="33061830"/>
<dbReference type="GO" id="GO:0016791">
    <property type="term" value="F:phosphatase activity"/>
    <property type="evidence" value="ECO:0007669"/>
    <property type="project" value="UniProtKB-ARBA"/>
</dbReference>
<evidence type="ECO:0000313" key="8">
    <source>
        <dbReference type="Proteomes" id="UP001214131"/>
    </source>
</evidence>
<dbReference type="Proteomes" id="UP000472573">
    <property type="component" value="Unassembled WGS sequence"/>
</dbReference>
<dbReference type="NCBIfam" id="TIGR01484">
    <property type="entry name" value="HAD-SF-IIB"/>
    <property type="match status" value="1"/>
</dbReference>
<reference evidence="2" key="2">
    <citation type="submission" date="2019-10" db="EMBL/GenBank/DDBJ databases">
        <authorList>
            <person name="Irmler S."/>
            <person name="Berthoud H."/>
            <person name="Roetschi A."/>
            <person name="Arias E."/>
            <person name="Shani N."/>
            <person name="Wuethrich D."/>
            <person name="Bruggmann R."/>
        </authorList>
    </citation>
    <scope>NUCLEOTIDE SEQUENCE</scope>
    <source>
        <strain evidence="2">FAM13073</strain>
    </source>
</reference>
<dbReference type="InterPro" id="IPR036412">
    <property type="entry name" value="HAD-like_sf"/>
</dbReference>
<dbReference type="GO" id="GO:0000287">
    <property type="term" value="F:magnesium ion binding"/>
    <property type="evidence" value="ECO:0007669"/>
    <property type="project" value="TreeGrafter"/>
</dbReference>
<dbReference type="Proteomes" id="UP000743107">
    <property type="component" value="Unassembled WGS sequence"/>
</dbReference>
<dbReference type="SUPFAM" id="SSF56784">
    <property type="entry name" value="HAD-like"/>
    <property type="match status" value="1"/>
</dbReference>
<evidence type="ECO:0000313" key="2">
    <source>
        <dbReference type="EMBL" id="KAF0413570.1"/>
    </source>
</evidence>
<dbReference type="OMA" id="MPHLTYK"/>
<reference evidence="6" key="4">
    <citation type="submission" date="2020-03" db="EMBL/GenBank/DDBJ databases">
        <title>SpeciesPrimer: A bioinformatics pipeline dedicated to the design of qPCR primers for the quantification of bacterial species.</title>
        <authorList>
            <person name="Dreier M."/>
            <person name="Berthoud H."/>
            <person name="Shani N."/>
            <person name="Wechsler D."/>
            <person name="Junier P."/>
        </authorList>
    </citation>
    <scope>NUCLEOTIDE SEQUENCE [LARGE SCALE GENOMIC DNA]</scope>
    <source>
        <strain evidence="6">FAM13073</strain>
    </source>
</reference>
<organism evidence="3 7">
    <name type="scientific">Pediococcus pentosaceus</name>
    <dbReference type="NCBI Taxonomy" id="1255"/>
    <lineage>
        <taxon>Bacteria</taxon>
        <taxon>Bacillati</taxon>
        <taxon>Bacillota</taxon>
        <taxon>Bacilli</taxon>
        <taxon>Lactobacillales</taxon>
        <taxon>Lactobacillaceae</taxon>
        <taxon>Pediococcus</taxon>
    </lineage>
</organism>
<keyword evidence="3" id="KW-0378">Hydrolase</keyword>
<evidence type="ECO:0000313" key="7">
    <source>
        <dbReference type="Proteomes" id="UP000743107"/>
    </source>
</evidence>
<sequence>MISIIASDMDGTLLNEEMQISSANADAIKKAQAAGVHFAVATGREYREAKPLLEAYGLSVPLITLNGAAVFDVDGKALDMVPITKPSAVLIMHQLEKAGLYYEITTNQGVVSNSRTRRIQTVAHLLETVNPDTPFKLAVAMSSARVELMNIRYVDDYQVLIDDPKIQVLKLVAFGENGQKGLQPVREALHAKVDVAISSSFENNIEINNPRAQKGIAVQHFADELNVPMSQVMTIGDNMNDASMLKIAGVSYAMGNAIPEIKKLANHLTVTNNENGVAKAILEQLDENHQ</sequence>
<dbReference type="Proteomes" id="UP001214131">
    <property type="component" value="Chromosome"/>
</dbReference>
<dbReference type="NCBIfam" id="TIGR00099">
    <property type="entry name" value="Cof-subfamily"/>
    <property type="match status" value="1"/>
</dbReference>
<reference evidence="2" key="3">
    <citation type="submission" date="2019-12" db="EMBL/GenBank/DDBJ databases">
        <title>SpeciesPrimer: A bioinformatics pipeline dedicated to the design of qPCR primers for the quantification of bacterial species.</title>
        <authorList>
            <person name="Dreier M."/>
            <person name="Berthoud H."/>
            <person name="Shani N."/>
            <person name="Wechsler D."/>
            <person name="Junier P."/>
        </authorList>
    </citation>
    <scope>NUCLEOTIDE SEQUENCE</scope>
    <source>
        <strain evidence="2">FAM13073</strain>
    </source>
</reference>
<accession>A0A0R2H7C1</accession>
<dbReference type="Pfam" id="PF08282">
    <property type="entry name" value="Hydrolase_3"/>
    <property type="match status" value="1"/>
</dbReference>
<dbReference type="InterPro" id="IPR023214">
    <property type="entry name" value="HAD_sf"/>
</dbReference>
<reference evidence="3" key="5">
    <citation type="submission" date="2020-11" db="EMBL/GenBank/DDBJ databases">
        <title>Antibiotic susceptibility profiles of Pediococcus pentosaceus from various origins and their implications for the safety assessment of strains with food-technology applications.</title>
        <authorList>
            <person name="Shani N."/>
            <person name="Oberhaensli S."/>
            <person name="Arias E."/>
        </authorList>
    </citation>
    <scope>NUCLEOTIDE SEQUENCE</scope>
    <source>
        <strain evidence="3">FAM 19164</strain>
    </source>
</reference>
<dbReference type="CDD" id="cd07516">
    <property type="entry name" value="HAD_Pase"/>
    <property type="match status" value="1"/>
</dbReference>